<keyword evidence="7" id="KW-1185">Reference proteome</keyword>
<sequence length="216" mass="24470">MLRFVRSCLQFLLKLVNSVIGLMGMGMTLYSLWMLRVWYKQVHSFWASGPDSTLPWFIYTCLGLGVSFCIISCAGHISAETANGCCLSSYIVFVFLLVMLEAAVSADVLLNKVWEEDFPEDPTGRFDELKKFVISNFELCKWIALVLVSAQALSIFLAILLKSVGPYRGNYYDSDDDYIPASRLPLLRNQVQHSPYICAAHPSLKNDYWNVRLPKS</sequence>
<dbReference type="GO" id="GO:0016020">
    <property type="term" value="C:membrane"/>
    <property type="evidence" value="ECO:0007669"/>
    <property type="project" value="UniProtKB-SubCell"/>
</dbReference>
<name>A0AAV7FWU0_DENCH</name>
<reference evidence="6 7" key="1">
    <citation type="journal article" date="2021" name="Hortic Res">
        <title>Chromosome-scale assembly of the Dendrobium chrysotoxum genome enhances the understanding of orchid evolution.</title>
        <authorList>
            <person name="Zhang Y."/>
            <person name="Zhang G.Q."/>
            <person name="Zhang D."/>
            <person name="Liu X.D."/>
            <person name="Xu X.Y."/>
            <person name="Sun W.H."/>
            <person name="Yu X."/>
            <person name="Zhu X."/>
            <person name="Wang Z.W."/>
            <person name="Zhao X."/>
            <person name="Zhong W.Y."/>
            <person name="Chen H."/>
            <person name="Yin W.L."/>
            <person name="Huang T."/>
            <person name="Niu S.C."/>
            <person name="Liu Z.J."/>
        </authorList>
    </citation>
    <scope>NUCLEOTIDE SEQUENCE [LARGE SCALE GENOMIC DNA]</scope>
    <source>
        <strain evidence="6">Lindl</strain>
    </source>
</reference>
<dbReference type="AlphaFoldDB" id="A0AAV7FWU0"/>
<proteinExistence type="predicted"/>
<accession>A0AAV7FWU0</accession>
<evidence type="ECO:0000256" key="4">
    <source>
        <dbReference type="ARBA" id="ARBA00023136"/>
    </source>
</evidence>
<evidence type="ECO:0000256" key="3">
    <source>
        <dbReference type="ARBA" id="ARBA00022989"/>
    </source>
</evidence>
<protein>
    <recommendedName>
        <fullName evidence="8">Tetraspanin-19</fullName>
    </recommendedName>
</protein>
<feature type="transmembrane region" description="Helical" evidence="5">
    <location>
        <begin position="142"/>
        <end position="161"/>
    </location>
</feature>
<evidence type="ECO:0000256" key="5">
    <source>
        <dbReference type="SAM" id="Phobius"/>
    </source>
</evidence>
<keyword evidence="2 5" id="KW-0812">Transmembrane</keyword>
<dbReference type="Pfam" id="PF00335">
    <property type="entry name" value="Tetraspanin"/>
    <property type="match status" value="1"/>
</dbReference>
<feature type="transmembrane region" description="Helical" evidence="5">
    <location>
        <begin position="12"/>
        <end position="36"/>
    </location>
</feature>
<evidence type="ECO:0000313" key="7">
    <source>
        <dbReference type="Proteomes" id="UP000775213"/>
    </source>
</evidence>
<feature type="transmembrane region" description="Helical" evidence="5">
    <location>
        <begin position="90"/>
        <end position="110"/>
    </location>
</feature>
<evidence type="ECO:0000256" key="2">
    <source>
        <dbReference type="ARBA" id="ARBA00022692"/>
    </source>
</evidence>
<evidence type="ECO:0000313" key="6">
    <source>
        <dbReference type="EMBL" id="KAH0448390.1"/>
    </source>
</evidence>
<dbReference type="EMBL" id="JAGFBR010000019">
    <property type="protein sequence ID" value="KAH0448390.1"/>
    <property type="molecule type" value="Genomic_DNA"/>
</dbReference>
<feature type="transmembrane region" description="Helical" evidence="5">
    <location>
        <begin position="56"/>
        <end position="78"/>
    </location>
</feature>
<dbReference type="InterPro" id="IPR018499">
    <property type="entry name" value="Tetraspanin/Peripherin"/>
</dbReference>
<organism evidence="6 7">
    <name type="scientific">Dendrobium chrysotoxum</name>
    <name type="common">Orchid</name>
    <dbReference type="NCBI Taxonomy" id="161865"/>
    <lineage>
        <taxon>Eukaryota</taxon>
        <taxon>Viridiplantae</taxon>
        <taxon>Streptophyta</taxon>
        <taxon>Embryophyta</taxon>
        <taxon>Tracheophyta</taxon>
        <taxon>Spermatophyta</taxon>
        <taxon>Magnoliopsida</taxon>
        <taxon>Liliopsida</taxon>
        <taxon>Asparagales</taxon>
        <taxon>Orchidaceae</taxon>
        <taxon>Epidendroideae</taxon>
        <taxon>Malaxideae</taxon>
        <taxon>Dendrobiinae</taxon>
        <taxon>Dendrobium</taxon>
    </lineage>
</organism>
<keyword evidence="4 5" id="KW-0472">Membrane</keyword>
<gene>
    <name evidence="6" type="ORF">IEQ34_022190</name>
</gene>
<comment type="subcellular location">
    <subcellularLocation>
        <location evidence="1">Membrane</location>
        <topology evidence="1">Multi-pass membrane protein</topology>
    </subcellularLocation>
</comment>
<evidence type="ECO:0000256" key="1">
    <source>
        <dbReference type="ARBA" id="ARBA00004141"/>
    </source>
</evidence>
<dbReference type="Proteomes" id="UP000775213">
    <property type="component" value="Unassembled WGS sequence"/>
</dbReference>
<comment type="caution">
    <text evidence="6">The sequence shown here is derived from an EMBL/GenBank/DDBJ whole genome shotgun (WGS) entry which is preliminary data.</text>
</comment>
<evidence type="ECO:0008006" key="8">
    <source>
        <dbReference type="Google" id="ProtNLM"/>
    </source>
</evidence>
<keyword evidence="3 5" id="KW-1133">Transmembrane helix</keyword>